<name>A0A8J7E1R3_9CYAN</name>
<dbReference type="AlphaFoldDB" id="A0A8J7E1R3"/>
<reference evidence="1" key="1">
    <citation type="submission" date="2020-10" db="EMBL/GenBank/DDBJ databases">
        <authorList>
            <person name="Castelo-Branco R."/>
            <person name="Eusebio N."/>
            <person name="Adriana R."/>
            <person name="Vieira A."/>
            <person name="Brugerolle De Fraissinette N."/>
            <person name="Rezende De Castro R."/>
            <person name="Schneider M.P."/>
            <person name="Vasconcelos V."/>
            <person name="Leao P.N."/>
        </authorList>
    </citation>
    <scope>NUCLEOTIDE SEQUENCE</scope>
    <source>
        <strain evidence="1">LEGE 07157</strain>
    </source>
</reference>
<sequence>MSSKILDGLKFWTIDEIARRNFSQKRRRGILRFRDDGRDRATGNLRLGFAIARRGFLVYLLSINKTIRHR</sequence>
<keyword evidence="2" id="KW-1185">Reference proteome</keyword>
<evidence type="ECO:0000313" key="2">
    <source>
        <dbReference type="Proteomes" id="UP000654482"/>
    </source>
</evidence>
<evidence type="ECO:0000313" key="1">
    <source>
        <dbReference type="EMBL" id="MBE9118617.1"/>
    </source>
</evidence>
<comment type="caution">
    <text evidence="1">The sequence shown here is derived from an EMBL/GenBank/DDBJ whole genome shotgun (WGS) entry which is preliminary data.</text>
</comment>
<proteinExistence type="predicted"/>
<gene>
    <name evidence="1" type="ORF">IQ249_22260</name>
</gene>
<protein>
    <submittedName>
        <fullName evidence="1">Uncharacterized protein</fullName>
    </submittedName>
</protein>
<dbReference type="EMBL" id="JADEWZ010000054">
    <property type="protein sequence ID" value="MBE9118617.1"/>
    <property type="molecule type" value="Genomic_DNA"/>
</dbReference>
<organism evidence="1 2">
    <name type="scientific">Lusitaniella coriacea LEGE 07157</name>
    <dbReference type="NCBI Taxonomy" id="945747"/>
    <lineage>
        <taxon>Bacteria</taxon>
        <taxon>Bacillati</taxon>
        <taxon>Cyanobacteriota</taxon>
        <taxon>Cyanophyceae</taxon>
        <taxon>Spirulinales</taxon>
        <taxon>Lusitaniellaceae</taxon>
        <taxon>Lusitaniella</taxon>
    </lineage>
</organism>
<dbReference type="Proteomes" id="UP000654482">
    <property type="component" value="Unassembled WGS sequence"/>
</dbReference>
<accession>A0A8J7E1R3</accession>
<dbReference type="RefSeq" id="WP_194031701.1">
    <property type="nucleotide sequence ID" value="NZ_JADEWZ010000054.1"/>
</dbReference>